<dbReference type="InterPro" id="IPR051235">
    <property type="entry name" value="CEP152/SHC-Transforming"/>
</dbReference>
<name>L5MEC4_MYODS</name>
<dbReference type="CDD" id="cd01209">
    <property type="entry name" value="PTB_Shc"/>
    <property type="match status" value="1"/>
</dbReference>
<gene>
    <name evidence="6" type="ORF">MDA_GLEAN10016373</name>
</gene>
<proteinExistence type="predicted"/>
<dbReference type="GO" id="GO:0007169">
    <property type="term" value="P:cell surface receptor protein tyrosine kinase signaling pathway"/>
    <property type="evidence" value="ECO:0007669"/>
    <property type="project" value="TreeGrafter"/>
</dbReference>
<dbReference type="PANTHER" id="PTHR10337">
    <property type="entry name" value="SHC TRANSFORMING PROTEIN"/>
    <property type="match status" value="1"/>
</dbReference>
<evidence type="ECO:0000259" key="5">
    <source>
        <dbReference type="PROSITE" id="PS50001"/>
    </source>
</evidence>
<evidence type="ECO:0000313" key="6">
    <source>
        <dbReference type="EMBL" id="ELK36073.1"/>
    </source>
</evidence>
<dbReference type="Gene3D" id="2.30.29.30">
    <property type="entry name" value="Pleckstrin-homology domain (PH domain)/Phosphotyrosine-binding domain (PTB)"/>
    <property type="match status" value="2"/>
</dbReference>
<evidence type="ECO:0000256" key="2">
    <source>
        <dbReference type="PROSITE-ProRule" id="PRU00191"/>
    </source>
</evidence>
<accession>L5MEC4</accession>
<dbReference type="InterPro" id="IPR006019">
    <property type="entry name" value="PID_Shc-like"/>
</dbReference>
<dbReference type="InterPro" id="IPR035676">
    <property type="entry name" value="SHC_SH2"/>
</dbReference>
<dbReference type="EMBL" id="KB101809">
    <property type="protein sequence ID" value="ELK36073.1"/>
    <property type="molecule type" value="Genomic_DNA"/>
</dbReference>
<dbReference type="PROSITE" id="PS50001">
    <property type="entry name" value="SH2"/>
    <property type="match status" value="1"/>
</dbReference>
<dbReference type="CDD" id="cd09925">
    <property type="entry name" value="SH2_SHC"/>
    <property type="match status" value="1"/>
</dbReference>
<evidence type="ECO:0000256" key="3">
    <source>
        <dbReference type="SAM" id="MobiDB-lite"/>
    </source>
</evidence>
<dbReference type="PANTHER" id="PTHR10337:SF12">
    <property type="entry name" value="SHC-TRANSFORMING PROTEIN 4"/>
    <property type="match status" value="1"/>
</dbReference>
<dbReference type="GO" id="GO:0030971">
    <property type="term" value="F:receptor tyrosine kinase binding"/>
    <property type="evidence" value="ECO:0007669"/>
    <property type="project" value="TreeGrafter"/>
</dbReference>
<dbReference type="GO" id="GO:0005886">
    <property type="term" value="C:plasma membrane"/>
    <property type="evidence" value="ECO:0007669"/>
    <property type="project" value="TreeGrafter"/>
</dbReference>
<dbReference type="SUPFAM" id="SSF50729">
    <property type="entry name" value="PH domain-like"/>
    <property type="match status" value="1"/>
</dbReference>
<keyword evidence="1 2" id="KW-0727">SH2 domain</keyword>
<keyword evidence="7" id="KW-1185">Reference proteome</keyword>
<evidence type="ECO:0000256" key="1">
    <source>
        <dbReference type="ARBA" id="ARBA00022999"/>
    </source>
</evidence>
<dbReference type="AlphaFoldDB" id="L5MEC4"/>
<dbReference type="GO" id="GO:0035556">
    <property type="term" value="P:intracellular signal transduction"/>
    <property type="evidence" value="ECO:0007669"/>
    <property type="project" value="InterPro"/>
</dbReference>
<dbReference type="SMART" id="SM00252">
    <property type="entry name" value="SH2"/>
    <property type="match status" value="1"/>
</dbReference>
<dbReference type="InterPro" id="IPR011993">
    <property type="entry name" value="PH-like_dom_sf"/>
</dbReference>
<organism evidence="6 7">
    <name type="scientific">Myotis davidii</name>
    <name type="common">David's myotis</name>
    <dbReference type="NCBI Taxonomy" id="225400"/>
    <lineage>
        <taxon>Eukaryota</taxon>
        <taxon>Metazoa</taxon>
        <taxon>Chordata</taxon>
        <taxon>Craniata</taxon>
        <taxon>Vertebrata</taxon>
        <taxon>Euteleostomi</taxon>
        <taxon>Mammalia</taxon>
        <taxon>Eutheria</taxon>
        <taxon>Laurasiatheria</taxon>
        <taxon>Chiroptera</taxon>
        <taxon>Yangochiroptera</taxon>
        <taxon>Vespertilionidae</taxon>
        <taxon>Myotis</taxon>
    </lineage>
</organism>
<protein>
    <submittedName>
        <fullName evidence="6">SHC-transforming protein 4</fullName>
    </submittedName>
</protein>
<dbReference type="Pfam" id="PF00640">
    <property type="entry name" value="PID"/>
    <property type="match status" value="2"/>
</dbReference>
<dbReference type="SUPFAM" id="SSF55550">
    <property type="entry name" value="SH2 domain"/>
    <property type="match status" value="1"/>
</dbReference>
<feature type="domain" description="PID" evidence="4">
    <location>
        <begin position="245"/>
        <end position="291"/>
    </location>
</feature>
<feature type="domain" description="PID" evidence="4">
    <location>
        <begin position="189"/>
        <end position="230"/>
    </location>
</feature>
<dbReference type="PRINTS" id="PR00629">
    <property type="entry name" value="SHCPIDOMAIN"/>
</dbReference>
<dbReference type="InterPro" id="IPR036860">
    <property type="entry name" value="SH2_dom_sf"/>
</dbReference>
<dbReference type="InterPro" id="IPR000980">
    <property type="entry name" value="SH2"/>
</dbReference>
<feature type="region of interest" description="Disordered" evidence="3">
    <location>
        <begin position="118"/>
        <end position="178"/>
    </location>
</feature>
<feature type="compositionally biased region" description="Low complexity" evidence="3">
    <location>
        <begin position="122"/>
        <end position="134"/>
    </location>
</feature>
<feature type="domain" description="SH2" evidence="5">
    <location>
        <begin position="468"/>
        <end position="559"/>
    </location>
</feature>
<dbReference type="Gene3D" id="3.30.505.10">
    <property type="entry name" value="SH2 domain"/>
    <property type="match status" value="1"/>
</dbReference>
<dbReference type="SMART" id="SM00462">
    <property type="entry name" value="PTB"/>
    <property type="match status" value="1"/>
</dbReference>
<dbReference type="Pfam" id="PF00017">
    <property type="entry name" value="SH2"/>
    <property type="match status" value="1"/>
</dbReference>
<sequence length="572" mass="62527">MRERSPDGWAGLALHVGLLGHPGMLHRAKYSRFRNESVTSLDEGSPGGSVGNKGSPQPPYPALAPHLPAEDAPSPSQESPTPLCTLIPRMASVKLANPATLLSLKNFCLGTKEVPRLKLQESQEPAPSSPASPENGLNRSGSAPPQQQDVVGRRASALTPDACPLPGPGDPTPGSRQDRHFLQHLLGMGMNYSVKYMGCIEVLQSMRSLDFGMRTQVTREAISRLCEAVPGANGATKKRKDTTDYVAYVAKDPVNQRACHILECRNGMAQDVITTIGQAFELRFKQYLKNPSLSTSCESEEVHIDGHADEREDHEYYNEIPGKQPPMGGVSDVRVRVQATEQMAYCPIRCEKLCYLPGNSDCSSVYENCLEQSRAIGNAHERAVPSQRDTALMKHTCRVDLFDDPCYINTQALHSALGSPRNPSSAQLLGSLWHREKAPETVQPGATAQRAGSQALPYIQQQLRSEDCYHGKLSRKAAENLLVKDGDFLVRESATSPGQYVLSGLQGGQAKHLLLVDPEGKVRTKDHVFDNVGHLIRYHMDNSLPIISSGSEVSLKQPVRRDNIPGLLHLHK</sequence>
<reference evidence="7" key="1">
    <citation type="journal article" date="2013" name="Science">
        <title>Comparative analysis of bat genomes provides insight into the evolution of flight and immunity.</title>
        <authorList>
            <person name="Zhang G."/>
            <person name="Cowled C."/>
            <person name="Shi Z."/>
            <person name="Huang Z."/>
            <person name="Bishop-Lilly K.A."/>
            <person name="Fang X."/>
            <person name="Wynne J.W."/>
            <person name="Xiong Z."/>
            <person name="Baker M.L."/>
            <person name="Zhao W."/>
            <person name="Tachedjian M."/>
            <person name="Zhu Y."/>
            <person name="Zhou P."/>
            <person name="Jiang X."/>
            <person name="Ng J."/>
            <person name="Yang L."/>
            <person name="Wu L."/>
            <person name="Xiao J."/>
            <person name="Feng Y."/>
            <person name="Chen Y."/>
            <person name="Sun X."/>
            <person name="Zhang Y."/>
            <person name="Marsh G.A."/>
            <person name="Crameri G."/>
            <person name="Broder C.C."/>
            <person name="Frey K.G."/>
            <person name="Wang L.F."/>
            <person name="Wang J."/>
        </authorList>
    </citation>
    <scope>NUCLEOTIDE SEQUENCE [LARGE SCALE GENOMIC DNA]</scope>
</reference>
<evidence type="ECO:0000259" key="4">
    <source>
        <dbReference type="PROSITE" id="PS01179"/>
    </source>
</evidence>
<dbReference type="PROSITE" id="PS01179">
    <property type="entry name" value="PID"/>
    <property type="match status" value="2"/>
</dbReference>
<dbReference type="PRINTS" id="PR00401">
    <property type="entry name" value="SH2DOMAIN"/>
</dbReference>
<evidence type="ECO:0000313" key="7">
    <source>
        <dbReference type="Proteomes" id="UP000010556"/>
    </source>
</evidence>
<feature type="compositionally biased region" description="Polar residues" evidence="3">
    <location>
        <begin position="135"/>
        <end position="149"/>
    </location>
</feature>
<feature type="region of interest" description="Disordered" evidence="3">
    <location>
        <begin position="37"/>
        <end position="83"/>
    </location>
</feature>
<dbReference type="InterPro" id="IPR006020">
    <property type="entry name" value="PTB/PI_dom"/>
</dbReference>
<dbReference type="Proteomes" id="UP000010556">
    <property type="component" value="Unassembled WGS sequence"/>
</dbReference>
<dbReference type="FunFam" id="3.30.505.10:FF:000005">
    <property type="entry name" value="SHC-transforming protein 1 isoform 3"/>
    <property type="match status" value="1"/>
</dbReference>